<dbReference type="PANTHER" id="PTHR35936">
    <property type="entry name" value="MEMBRANE-BOUND LYTIC MUREIN TRANSGLYCOSYLASE F"/>
    <property type="match status" value="1"/>
</dbReference>
<evidence type="ECO:0000313" key="5">
    <source>
        <dbReference type="Proteomes" id="UP001174209"/>
    </source>
</evidence>
<name>A0ABT8JZ45_9MICC</name>
<comment type="caution">
    <text evidence="4">The sequence shown here is derived from an EMBL/GenBank/DDBJ whole genome shotgun (WGS) entry which is preliminary data.</text>
</comment>
<dbReference type="CDD" id="cd13530">
    <property type="entry name" value="PBP2_peptides_like"/>
    <property type="match status" value="1"/>
</dbReference>
<dbReference type="InterPro" id="IPR001638">
    <property type="entry name" value="Solute-binding_3/MltF_N"/>
</dbReference>
<evidence type="ECO:0000256" key="1">
    <source>
        <dbReference type="ARBA" id="ARBA00022729"/>
    </source>
</evidence>
<protein>
    <submittedName>
        <fullName evidence="4">ABC transporter substrate-binding protein</fullName>
    </submittedName>
</protein>
<feature type="chain" id="PRO_5045998530" evidence="2">
    <location>
        <begin position="20"/>
        <end position="298"/>
    </location>
</feature>
<sequence>MIRKIMATTAVGLATILTAAGCSSSPSTDTVESDVEAEPTYGNCEVTGEFGSDPITEPTTADTFTVENSLPSPGWWNGDKPANIKDGYEYCMAANIAYRGGLSKLDVKTVSFASIVAGQTKDFDLALVTISITPEREKAVEFTPPYFSGDVGVLTKEGNEVTSESIKESTVGVQLSTVGQSFAIDKLGIAEGSLKVFPDTGSMTTALASGQVDVVLNDTAQALTVASASNGLLEVVGQFSTGESYGGVYPEGAPNKEAIDKIITDLIDDGTLKDLAATYLAPVFGSDPTDVPYLDVPQ</sequence>
<gene>
    <name evidence="4" type="ORF">P5G52_02005</name>
</gene>
<dbReference type="Pfam" id="PF00497">
    <property type="entry name" value="SBP_bac_3"/>
    <property type="match status" value="1"/>
</dbReference>
<dbReference type="PANTHER" id="PTHR35936:SF17">
    <property type="entry name" value="ARGININE-BINDING EXTRACELLULAR PROTEIN ARTP"/>
    <property type="match status" value="1"/>
</dbReference>
<evidence type="ECO:0000259" key="3">
    <source>
        <dbReference type="SMART" id="SM00062"/>
    </source>
</evidence>
<keyword evidence="1 2" id="KW-0732">Signal</keyword>
<accession>A0ABT8JZ45</accession>
<feature type="domain" description="Solute-binding protein family 3/N-terminal" evidence="3">
    <location>
        <begin position="83"/>
        <end position="283"/>
    </location>
</feature>
<dbReference type="PROSITE" id="PS51257">
    <property type="entry name" value="PROKAR_LIPOPROTEIN"/>
    <property type="match status" value="1"/>
</dbReference>
<reference evidence="4" key="1">
    <citation type="submission" date="2023-06" db="EMBL/GenBank/DDBJ databases">
        <title>MT1 and MT2 Draft Genomes of Novel Species.</title>
        <authorList>
            <person name="Venkateswaran K."/>
        </authorList>
    </citation>
    <scope>NUCLEOTIDE SEQUENCE</scope>
    <source>
        <strain evidence="4">IIF3SC-B10</strain>
    </source>
</reference>
<organism evidence="4 5">
    <name type="scientific">Arthrobacter burdickii</name>
    <dbReference type="NCBI Taxonomy" id="3035920"/>
    <lineage>
        <taxon>Bacteria</taxon>
        <taxon>Bacillati</taxon>
        <taxon>Actinomycetota</taxon>
        <taxon>Actinomycetes</taxon>
        <taxon>Micrococcales</taxon>
        <taxon>Micrococcaceae</taxon>
        <taxon>Arthrobacter</taxon>
    </lineage>
</organism>
<dbReference type="Gene3D" id="3.40.190.10">
    <property type="entry name" value="Periplasmic binding protein-like II"/>
    <property type="match status" value="2"/>
</dbReference>
<evidence type="ECO:0000256" key="2">
    <source>
        <dbReference type="SAM" id="SignalP"/>
    </source>
</evidence>
<evidence type="ECO:0000313" key="4">
    <source>
        <dbReference type="EMBL" id="MDN4609632.1"/>
    </source>
</evidence>
<keyword evidence="5" id="KW-1185">Reference proteome</keyword>
<dbReference type="Proteomes" id="UP001174209">
    <property type="component" value="Unassembled WGS sequence"/>
</dbReference>
<dbReference type="SMART" id="SM00062">
    <property type="entry name" value="PBPb"/>
    <property type="match status" value="1"/>
</dbReference>
<dbReference type="SUPFAM" id="SSF53850">
    <property type="entry name" value="Periplasmic binding protein-like II"/>
    <property type="match status" value="1"/>
</dbReference>
<dbReference type="RefSeq" id="WP_301224313.1">
    <property type="nucleotide sequence ID" value="NZ_JAROCG010000001.1"/>
</dbReference>
<feature type="signal peptide" evidence="2">
    <location>
        <begin position="1"/>
        <end position="19"/>
    </location>
</feature>
<proteinExistence type="predicted"/>
<dbReference type="EMBL" id="JAROCG010000001">
    <property type="protein sequence ID" value="MDN4609632.1"/>
    <property type="molecule type" value="Genomic_DNA"/>
</dbReference>